<dbReference type="PROSITE" id="PS00645">
    <property type="entry name" value="COMPLEX1_51K_2"/>
    <property type="match status" value="1"/>
</dbReference>
<evidence type="ECO:0000256" key="4">
    <source>
        <dbReference type="ARBA" id="ARBA00022485"/>
    </source>
</evidence>
<dbReference type="GO" id="GO:0048038">
    <property type="term" value="F:quinone binding"/>
    <property type="evidence" value="ECO:0007669"/>
    <property type="project" value="UniProtKB-KW"/>
</dbReference>
<dbReference type="InterPro" id="IPR050837">
    <property type="entry name" value="ComplexI_51kDa_subunit"/>
</dbReference>
<keyword evidence="15" id="KW-0560">Oxidoreductase</keyword>
<dbReference type="PANTHER" id="PTHR11780">
    <property type="entry name" value="NADH-UBIQUINONE OXIDOREDUCTASE FLAVOPROTEIN 1 NDUFV1"/>
    <property type="match status" value="1"/>
</dbReference>
<dbReference type="Gene3D" id="1.20.1440.230">
    <property type="entry name" value="NADH-ubiquinone oxidoreductase 51kDa subunit, iron-sulphur binding domain"/>
    <property type="match status" value="1"/>
</dbReference>
<dbReference type="EMBL" id="QFFI01000007">
    <property type="protein sequence ID" value="PWG64088.1"/>
    <property type="molecule type" value="Genomic_DNA"/>
</dbReference>
<dbReference type="SMART" id="SM00928">
    <property type="entry name" value="NADH_4Fe-4S"/>
    <property type="match status" value="1"/>
</dbReference>
<dbReference type="PANTHER" id="PTHR11780:SF10">
    <property type="entry name" value="NADH DEHYDROGENASE [UBIQUINONE] FLAVOPROTEIN 1, MITOCHONDRIAL"/>
    <property type="match status" value="1"/>
</dbReference>
<keyword evidence="8" id="KW-1278">Translocase</keyword>
<comment type="cofactor">
    <cofactor evidence="1 13">
        <name>FMN</name>
        <dbReference type="ChEBI" id="CHEBI:58210"/>
    </cofactor>
</comment>
<name>A0A2U2N4W4_9GAMM</name>
<evidence type="ECO:0000256" key="12">
    <source>
        <dbReference type="ARBA" id="ARBA00047712"/>
    </source>
</evidence>
<comment type="similarity">
    <text evidence="3 13">Belongs to the complex I 51 kDa subunit family.</text>
</comment>
<dbReference type="GO" id="GO:0010181">
    <property type="term" value="F:FMN binding"/>
    <property type="evidence" value="ECO:0007669"/>
    <property type="project" value="InterPro"/>
</dbReference>
<keyword evidence="4 13" id="KW-0004">4Fe-4S</keyword>
<dbReference type="GO" id="GO:0051287">
    <property type="term" value="F:NAD binding"/>
    <property type="evidence" value="ECO:0007669"/>
    <property type="project" value="UniProtKB-UniRule"/>
</dbReference>
<evidence type="ECO:0000256" key="8">
    <source>
        <dbReference type="ARBA" id="ARBA00022967"/>
    </source>
</evidence>
<keyword evidence="10 13" id="KW-0411">Iron-sulfur</keyword>
<dbReference type="AlphaFoldDB" id="A0A2U2N4W4"/>
<dbReference type="FunFam" id="3.40.50.11540:FF:000001">
    <property type="entry name" value="NADH dehydrogenase [ubiquinone] flavoprotein 1, mitochondrial"/>
    <property type="match status" value="1"/>
</dbReference>
<keyword evidence="16" id="KW-1185">Reference proteome</keyword>
<comment type="cofactor">
    <cofactor evidence="2 13">
        <name>[4Fe-4S] cluster</name>
        <dbReference type="ChEBI" id="CHEBI:49883"/>
    </cofactor>
</comment>
<keyword evidence="11 13" id="KW-0520">NAD</keyword>
<dbReference type="InterPro" id="IPR037225">
    <property type="entry name" value="Nuo51_FMN-bd_sf"/>
</dbReference>
<dbReference type="InterPro" id="IPR011538">
    <property type="entry name" value="Nuo51_FMN-bd"/>
</dbReference>
<proteinExistence type="inferred from homology"/>
<evidence type="ECO:0000256" key="13">
    <source>
        <dbReference type="RuleBase" id="RU364066"/>
    </source>
</evidence>
<dbReference type="InterPro" id="IPR054765">
    <property type="entry name" value="SLBB_dom"/>
</dbReference>
<evidence type="ECO:0000259" key="14">
    <source>
        <dbReference type="SMART" id="SM00928"/>
    </source>
</evidence>
<dbReference type="NCBIfam" id="TIGR01959">
    <property type="entry name" value="nuoF_fam"/>
    <property type="match status" value="1"/>
</dbReference>
<evidence type="ECO:0000256" key="10">
    <source>
        <dbReference type="ARBA" id="ARBA00023014"/>
    </source>
</evidence>
<dbReference type="Pfam" id="PF22461">
    <property type="entry name" value="SLBB_2"/>
    <property type="match status" value="1"/>
</dbReference>
<dbReference type="Proteomes" id="UP000245474">
    <property type="component" value="Unassembled WGS sequence"/>
</dbReference>
<dbReference type="NCBIfam" id="NF010120">
    <property type="entry name" value="PRK13596.1"/>
    <property type="match status" value="1"/>
</dbReference>
<evidence type="ECO:0000256" key="5">
    <source>
        <dbReference type="ARBA" id="ARBA00022630"/>
    </source>
</evidence>
<dbReference type="Gene3D" id="6.10.250.1450">
    <property type="match status" value="1"/>
</dbReference>
<evidence type="ECO:0000256" key="6">
    <source>
        <dbReference type="ARBA" id="ARBA00022643"/>
    </source>
</evidence>
<gene>
    <name evidence="15" type="ORF">DEM34_06190</name>
</gene>
<dbReference type="GO" id="GO:0046872">
    <property type="term" value="F:metal ion binding"/>
    <property type="evidence" value="ECO:0007669"/>
    <property type="project" value="UniProtKB-KW"/>
</dbReference>
<evidence type="ECO:0000256" key="11">
    <source>
        <dbReference type="ARBA" id="ARBA00023027"/>
    </source>
</evidence>
<protein>
    <recommendedName>
        <fullName evidence="13">NADH-quinone oxidoreductase subunit F</fullName>
        <ecNumber evidence="13">7.1.1.-</ecNumber>
    </recommendedName>
</protein>
<dbReference type="InterPro" id="IPR001949">
    <property type="entry name" value="NADH-UbQ_OxRdtase_51kDa_CS"/>
</dbReference>
<dbReference type="Gene3D" id="3.40.50.11540">
    <property type="entry name" value="NADH-ubiquinone oxidoreductase 51kDa subunit"/>
    <property type="match status" value="1"/>
</dbReference>
<dbReference type="GO" id="GO:0045333">
    <property type="term" value="P:cellular respiration"/>
    <property type="evidence" value="ECO:0007669"/>
    <property type="project" value="TreeGrafter"/>
</dbReference>
<keyword evidence="7 13" id="KW-0479">Metal-binding</keyword>
<dbReference type="RefSeq" id="WP_109677358.1">
    <property type="nucleotide sequence ID" value="NZ_CP086615.1"/>
</dbReference>
<comment type="function">
    <text evidence="13">NDH-1 shuttles electrons from NADH, via FMN and iron-sulfur (Fe-S) centers, to quinones in the respiratory chain.</text>
</comment>
<dbReference type="Gene3D" id="3.10.20.600">
    <property type="match status" value="1"/>
</dbReference>
<comment type="catalytic activity">
    <reaction evidence="12 13">
        <text>a quinone + NADH + 5 H(+)(in) = a quinol + NAD(+) + 4 H(+)(out)</text>
        <dbReference type="Rhea" id="RHEA:57888"/>
        <dbReference type="ChEBI" id="CHEBI:15378"/>
        <dbReference type="ChEBI" id="CHEBI:24646"/>
        <dbReference type="ChEBI" id="CHEBI:57540"/>
        <dbReference type="ChEBI" id="CHEBI:57945"/>
        <dbReference type="ChEBI" id="CHEBI:132124"/>
    </reaction>
</comment>
<dbReference type="GO" id="GO:0008137">
    <property type="term" value="F:NADH dehydrogenase (ubiquinone) activity"/>
    <property type="evidence" value="ECO:0007669"/>
    <property type="project" value="InterPro"/>
</dbReference>
<reference evidence="15 16" key="1">
    <citation type="submission" date="2018-05" db="EMBL/GenBank/DDBJ databases">
        <title>Spiribacter halobius sp. nov., a moderately halophilic bacterium isolated from marine solar saltern.</title>
        <authorList>
            <person name="Zheng W.-S."/>
            <person name="Lu D.-C."/>
            <person name="Du Z.-J."/>
        </authorList>
    </citation>
    <scope>NUCLEOTIDE SEQUENCE [LARGE SCALE GENOMIC DNA]</scope>
    <source>
        <strain evidence="15 16">E85</strain>
    </source>
</reference>
<evidence type="ECO:0000256" key="1">
    <source>
        <dbReference type="ARBA" id="ARBA00001917"/>
    </source>
</evidence>
<dbReference type="InterPro" id="IPR037207">
    <property type="entry name" value="Nuop51_4Fe4S-bd_sf"/>
</dbReference>
<evidence type="ECO:0000256" key="3">
    <source>
        <dbReference type="ARBA" id="ARBA00007523"/>
    </source>
</evidence>
<evidence type="ECO:0000313" key="15">
    <source>
        <dbReference type="EMBL" id="PWG64088.1"/>
    </source>
</evidence>
<keyword evidence="9 13" id="KW-0408">Iron</keyword>
<dbReference type="SUPFAM" id="SSF142984">
    <property type="entry name" value="Nqo1 middle domain-like"/>
    <property type="match status" value="1"/>
</dbReference>
<dbReference type="PROSITE" id="PS00644">
    <property type="entry name" value="COMPLEX1_51K_1"/>
    <property type="match status" value="1"/>
</dbReference>
<comment type="caution">
    <text evidence="15">The sequence shown here is derived from an EMBL/GenBank/DDBJ whole genome shotgun (WGS) entry which is preliminary data.</text>
</comment>
<dbReference type="GO" id="GO:0003954">
    <property type="term" value="F:NADH dehydrogenase activity"/>
    <property type="evidence" value="ECO:0007669"/>
    <property type="project" value="TreeGrafter"/>
</dbReference>
<dbReference type="InterPro" id="IPR011537">
    <property type="entry name" value="NADH-UbQ_OxRdtase_suF"/>
</dbReference>
<dbReference type="Pfam" id="PF01512">
    <property type="entry name" value="Complex1_51K"/>
    <property type="match status" value="1"/>
</dbReference>
<keyword evidence="6 13" id="KW-0288">FMN</keyword>
<feature type="domain" description="NADH-ubiquinone oxidoreductase 51kDa subunit iron-sulphur binding" evidence="14">
    <location>
        <begin position="328"/>
        <end position="373"/>
    </location>
</feature>
<dbReference type="SUPFAM" id="SSF142019">
    <property type="entry name" value="Nqo1 FMN-binding domain-like"/>
    <property type="match status" value="1"/>
</dbReference>
<sequence length="425" mass="46789">MTRVCYTTLDFDEPWTLENYRKVGGYQALEKVLGEGMSQEDVIEEVKSANLRGRGGAGFPAGMKWSFMPRSAPGPKYLLCNSDESEPGTCKDRDILRYNPHALIEGMIIAGYAMGATVGYNYLRGEFMKEPLERMEQAVREAREAGYLGENILGSGYDYEIHNYIGAGAYICGEESALMESLEGKKGMPRNKPPFPAQVGVYGRPTTINNTETLASVPAIIRNGAEWFLDLGKPNNGGTKIFCVSGHVEKPGNFEISLGTPFRELLEMAGGVRGGRRLKAVIPGGSSMPMVPGEQMLELDMDYDSLMKAGTALGSGGVVVMDETTDMVKAIMRVSRFYYAESCGQCTPCREGCGWMYRVIKRIYEGHGRPEDIELLESAAGQIAGHTICAFGEAAAWPVQSVLKHWRHEFEYYIEHKRSIVEAAA</sequence>
<organism evidence="15 16">
    <name type="scientific">Sediminicurvatus halobius</name>
    <dbReference type="NCBI Taxonomy" id="2182432"/>
    <lineage>
        <taxon>Bacteria</taxon>
        <taxon>Pseudomonadati</taxon>
        <taxon>Pseudomonadota</taxon>
        <taxon>Gammaproteobacteria</taxon>
        <taxon>Chromatiales</taxon>
        <taxon>Ectothiorhodospiraceae</taxon>
        <taxon>Sediminicurvatus</taxon>
    </lineage>
</organism>
<evidence type="ECO:0000256" key="9">
    <source>
        <dbReference type="ARBA" id="ARBA00023004"/>
    </source>
</evidence>
<evidence type="ECO:0000313" key="16">
    <source>
        <dbReference type="Proteomes" id="UP000245474"/>
    </source>
</evidence>
<dbReference type="Pfam" id="PF10589">
    <property type="entry name" value="NADH_4Fe-4S"/>
    <property type="match status" value="1"/>
</dbReference>
<evidence type="ECO:0000256" key="2">
    <source>
        <dbReference type="ARBA" id="ARBA00001966"/>
    </source>
</evidence>
<keyword evidence="13" id="KW-0874">Quinone</keyword>
<accession>A0A2U2N4W4</accession>
<dbReference type="OrthoDB" id="9805533at2"/>
<dbReference type="GO" id="GO:0051539">
    <property type="term" value="F:4 iron, 4 sulfur cluster binding"/>
    <property type="evidence" value="ECO:0007669"/>
    <property type="project" value="UniProtKB-UniRule"/>
</dbReference>
<dbReference type="EC" id="7.1.1.-" evidence="13"/>
<evidence type="ECO:0000256" key="7">
    <source>
        <dbReference type="ARBA" id="ARBA00022723"/>
    </source>
</evidence>
<dbReference type="SUPFAM" id="SSF140490">
    <property type="entry name" value="Nqo1C-terminal domain-like"/>
    <property type="match status" value="1"/>
</dbReference>
<keyword evidence="5 13" id="KW-0285">Flavoprotein</keyword>
<dbReference type="InterPro" id="IPR019575">
    <property type="entry name" value="Nuop51_4Fe4S-bd"/>
</dbReference>
<dbReference type="FunFam" id="1.20.1440.230:FF:000001">
    <property type="entry name" value="Mitochondrial NADH dehydrogenase flavoprotein 1"/>
    <property type="match status" value="1"/>
</dbReference>